<dbReference type="RefSeq" id="WP_191618203.1">
    <property type="nucleotide sequence ID" value="NZ_JACYFG010000040.1"/>
</dbReference>
<keyword evidence="3" id="KW-1185">Reference proteome</keyword>
<feature type="region of interest" description="Disordered" evidence="1">
    <location>
        <begin position="1"/>
        <end position="50"/>
    </location>
</feature>
<dbReference type="AlphaFoldDB" id="A0A927F9R1"/>
<accession>A0A927F9R1</accession>
<evidence type="ECO:0000256" key="1">
    <source>
        <dbReference type="SAM" id="MobiDB-lite"/>
    </source>
</evidence>
<organism evidence="2 3">
    <name type="scientific">Pelagicoccus enzymogenes</name>
    <dbReference type="NCBI Taxonomy" id="2773457"/>
    <lineage>
        <taxon>Bacteria</taxon>
        <taxon>Pseudomonadati</taxon>
        <taxon>Verrucomicrobiota</taxon>
        <taxon>Opitutia</taxon>
        <taxon>Puniceicoccales</taxon>
        <taxon>Pelagicoccaceae</taxon>
        <taxon>Pelagicoccus</taxon>
    </lineage>
</organism>
<gene>
    <name evidence="2" type="ORF">IEN85_16480</name>
</gene>
<protein>
    <submittedName>
        <fullName evidence="2">Uncharacterized protein</fullName>
    </submittedName>
</protein>
<evidence type="ECO:0000313" key="3">
    <source>
        <dbReference type="Proteomes" id="UP000622317"/>
    </source>
</evidence>
<evidence type="ECO:0000313" key="2">
    <source>
        <dbReference type="EMBL" id="MBD5781097.1"/>
    </source>
</evidence>
<dbReference type="Proteomes" id="UP000622317">
    <property type="component" value="Unassembled WGS sequence"/>
</dbReference>
<sequence>MANSNHSDPVEESTAPSKKTWTSPVCEDLDDIKIEGGGIPGGPEDTTFTS</sequence>
<feature type="compositionally biased region" description="Polar residues" evidence="1">
    <location>
        <begin position="14"/>
        <end position="23"/>
    </location>
</feature>
<dbReference type="EMBL" id="JACYFG010000040">
    <property type="protein sequence ID" value="MBD5781097.1"/>
    <property type="molecule type" value="Genomic_DNA"/>
</dbReference>
<reference evidence="2" key="1">
    <citation type="submission" date="2020-09" db="EMBL/GenBank/DDBJ databases">
        <title>Pelagicoccus enzymogenes sp. nov. with an EPS production, isolated from marine sediment.</title>
        <authorList>
            <person name="Feng X."/>
        </authorList>
    </citation>
    <scope>NUCLEOTIDE SEQUENCE</scope>
    <source>
        <strain evidence="2">NFK12</strain>
    </source>
</reference>
<proteinExistence type="predicted"/>
<comment type="caution">
    <text evidence="2">The sequence shown here is derived from an EMBL/GenBank/DDBJ whole genome shotgun (WGS) entry which is preliminary data.</text>
</comment>
<name>A0A927F9R1_9BACT</name>